<dbReference type="InterPro" id="IPR036005">
    <property type="entry name" value="Creatinase/aminopeptidase-like"/>
</dbReference>
<dbReference type="Proteomes" id="UP001594351">
    <property type="component" value="Unassembled WGS sequence"/>
</dbReference>
<gene>
    <name evidence="2" type="ORF">ACFL27_08215</name>
</gene>
<dbReference type="Gene3D" id="3.90.230.10">
    <property type="entry name" value="Creatinase/methionine aminopeptidase superfamily"/>
    <property type="match status" value="1"/>
</dbReference>
<dbReference type="InterPro" id="IPR000994">
    <property type="entry name" value="Pept_M24"/>
</dbReference>
<evidence type="ECO:0000259" key="1">
    <source>
        <dbReference type="Pfam" id="PF00557"/>
    </source>
</evidence>
<dbReference type="EMBL" id="JBHPBY010000079">
    <property type="protein sequence ID" value="MFC1850159.1"/>
    <property type="molecule type" value="Genomic_DNA"/>
</dbReference>
<evidence type="ECO:0000313" key="3">
    <source>
        <dbReference type="Proteomes" id="UP001594351"/>
    </source>
</evidence>
<protein>
    <submittedName>
        <fullName evidence="2">M24 family metallopeptidase</fullName>
    </submittedName>
</protein>
<name>A0ABV6YVD0_UNCC1</name>
<dbReference type="SUPFAM" id="SSF55920">
    <property type="entry name" value="Creatinase/aminopeptidase"/>
    <property type="match status" value="1"/>
</dbReference>
<sequence length="199" mass="22618">MRKQGSEWEWSFTGGNEIASGPRTGFAGGACTPATRRRINAGEPLMIDIHAMFKLGLGDHAHNYLIAPATKRQWWHAQNFLDIVKETLKTYKAGITPADLAEQMIGFAIERDFADYMVPGFEHGIGLMGDEWRIGLNDGPFPYWTNPEHVYQENELLICALQYACSEENIGFRYENPILIMKDRCETLSKYPLTIEEIE</sequence>
<evidence type="ECO:0000313" key="2">
    <source>
        <dbReference type="EMBL" id="MFC1850159.1"/>
    </source>
</evidence>
<organism evidence="2 3">
    <name type="scientific">candidate division CSSED10-310 bacterium</name>
    <dbReference type="NCBI Taxonomy" id="2855610"/>
    <lineage>
        <taxon>Bacteria</taxon>
        <taxon>Bacteria division CSSED10-310</taxon>
    </lineage>
</organism>
<accession>A0ABV6YVD0</accession>
<dbReference type="Pfam" id="PF00557">
    <property type="entry name" value="Peptidase_M24"/>
    <property type="match status" value="1"/>
</dbReference>
<proteinExistence type="predicted"/>
<reference evidence="2 3" key="1">
    <citation type="submission" date="2024-09" db="EMBL/GenBank/DDBJ databases">
        <title>Laminarin stimulates single cell rates of sulfate reduction while oxygen inhibits transcriptomic activity in coastal marine sediment.</title>
        <authorList>
            <person name="Lindsay M."/>
            <person name="Orcutt B."/>
            <person name="Emerson D."/>
            <person name="Stepanauskas R."/>
            <person name="D'Angelo T."/>
        </authorList>
    </citation>
    <scope>NUCLEOTIDE SEQUENCE [LARGE SCALE GENOMIC DNA]</scope>
    <source>
        <strain evidence="2">SAG AM-311-K15</strain>
    </source>
</reference>
<keyword evidence="3" id="KW-1185">Reference proteome</keyword>
<comment type="caution">
    <text evidence="2">The sequence shown here is derived from an EMBL/GenBank/DDBJ whole genome shotgun (WGS) entry which is preliminary data.</text>
</comment>
<feature type="domain" description="Peptidase M24" evidence="1">
    <location>
        <begin position="7"/>
        <end position="180"/>
    </location>
</feature>